<evidence type="ECO:0000256" key="4">
    <source>
        <dbReference type="ARBA" id="ARBA00023136"/>
    </source>
</evidence>
<evidence type="ECO:0000313" key="9">
    <source>
        <dbReference type="EMBL" id="RKU46900.1"/>
    </source>
</evidence>
<dbReference type="EMBL" id="QVQW01000011">
    <property type="protein sequence ID" value="RKU46900.1"/>
    <property type="molecule type" value="Genomic_DNA"/>
</dbReference>
<feature type="transmembrane region" description="Helical" evidence="7">
    <location>
        <begin position="47"/>
        <end position="67"/>
    </location>
</feature>
<feature type="region of interest" description="Disordered" evidence="6">
    <location>
        <begin position="293"/>
        <end position="326"/>
    </location>
</feature>
<keyword evidence="10" id="KW-1185">Reference proteome</keyword>
<reference evidence="9 10" key="1">
    <citation type="submission" date="2018-08" db="EMBL/GenBank/DDBJ databases">
        <title>Draft genome of the lignicolous fungus Coniochaeta pulveracea.</title>
        <authorList>
            <person name="Borstlap C.J."/>
            <person name="De Witt R.N."/>
            <person name="Botha A."/>
            <person name="Volschenk H."/>
        </authorList>
    </citation>
    <scope>NUCLEOTIDE SEQUENCE [LARGE SCALE GENOMIC DNA]</scope>
    <source>
        <strain evidence="9 10">CAB683</strain>
    </source>
</reference>
<keyword evidence="3 7" id="KW-1133">Transmembrane helix</keyword>
<name>A0A420YGA5_9PEZI</name>
<evidence type="ECO:0000259" key="8">
    <source>
        <dbReference type="Pfam" id="PF20684"/>
    </source>
</evidence>
<dbReference type="PANTHER" id="PTHR33048">
    <property type="entry name" value="PTH11-LIKE INTEGRAL MEMBRANE PROTEIN (AFU_ORTHOLOGUE AFUA_5G11245)"/>
    <property type="match status" value="1"/>
</dbReference>
<keyword evidence="2 7" id="KW-0812">Transmembrane</keyword>
<evidence type="ECO:0000256" key="7">
    <source>
        <dbReference type="SAM" id="Phobius"/>
    </source>
</evidence>
<sequence length="407" mass="45458">MDEDESLHTFRQRLLGAALSTYVVIMTVVPLKLYCRVRQGGWANLKWDDALTIITLVFANLFTWFSLTKLWPVLGNHAVAILAQPDGVAQVNNFLRWIFVQQMVYTIAITLNKLTILAFYWRLFSVKMRWPIYIMTFVVIGWLISIVFAVTFQCDPVAGSFDITIANAHCHSLKRIYLGGSLPNIISDVILILMPMPYVWGLQAPVSQRLLLGSLFMLGTFISIVSMVRLAIFMKIPLEESGDMTFHMREVIIWSIVEINVGLTCACLPSLKPALSLFGLNRLFSFADSRAGMTPGQSNDLQDWKNGTPVATIGQSHKSRRKNGSRGLFSTLASRVEDEEDAFQLTLTDKRVHGESAAEVSAETPQRTSGESKESREKTQGTGSGGEGISVQKKWTVLVSESERNAR</sequence>
<dbReference type="AlphaFoldDB" id="A0A420YGA5"/>
<comment type="subcellular location">
    <subcellularLocation>
        <location evidence="1">Membrane</location>
        <topology evidence="1">Multi-pass membrane protein</topology>
    </subcellularLocation>
</comment>
<dbReference type="InterPro" id="IPR049326">
    <property type="entry name" value="Rhodopsin_dom_fungi"/>
</dbReference>
<dbReference type="InterPro" id="IPR052337">
    <property type="entry name" value="SAT4-like"/>
</dbReference>
<feature type="compositionally biased region" description="Basic and acidic residues" evidence="6">
    <location>
        <begin position="370"/>
        <end position="379"/>
    </location>
</feature>
<dbReference type="PANTHER" id="PTHR33048:SF47">
    <property type="entry name" value="INTEGRAL MEMBRANE PROTEIN-RELATED"/>
    <property type="match status" value="1"/>
</dbReference>
<evidence type="ECO:0000256" key="2">
    <source>
        <dbReference type="ARBA" id="ARBA00022692"/>
    </source>
</evidence>
<keyword evidence="4 7" id="KW-0472">Membrane</keyword>
<evidence type="ECO:0000256" key="3">
    <source>
        <dbReference type="ARBA" id="ARBA00022989"/>
    </source>
</evidence>
<feature type="transmembrane region" description="Helical" evidence="7">
    <location>
        <begin position="103"/>
        <end position="123"/>
    </location>
</feature>
<proteinExistence type="inferred from homology"/>
<feature type="transmembrane region" description="Helical" evidence="7">
    <location>
        <begin position="176"/>
        <end position="198"/>
    </location>
</feature>
<evidence type="ECO:0000256" key="1">
    <source>
        <dbReference type="ARBA" id="ARBA00004141"/>
    </source>
</evidence>
<feature type="transmembrane region" description="Helical" evidence="7">
    <location>
        <begin position="130"/>
        <end position="152"/>
    </location>
</feature>
<protein>
    <recommendedName>
        <fullName evidence="8">Rhodopsin domain-containing protein</fullName>
    </recommendedName>
</protein>
<feature type="region of interest" description="Disordered" evidence="6">
    <location>
        <begin position="354"/>
        <end position="407"/>
    </location>
</feature>
<gene>
    <name evidence="9" type="ORF">DL546_001298</name>
</gene>
<feature type="transmembrane region" description="Helical" evidence="7">
    <location>
        <begin position="14"/>
        <end position="35"/>
    </location>
</feature>
<comment type="similarity">
    <text evidence="5">Belongs to the SAT4 family.</text>
</comment>
<organism evidence="9 10">
    <name type="scientific">Coniochaeta pulveracea</name>
    <dbReference type="NCBI Taxonomy" id="177199"/>
    <lineage>
        <taxon>Eukaryota</taxon>
        <taxon>Fungi</taxon>
        <taxon>Dikarya</taxon>
        <taxon>Ascomycota</taxon>
        <taxon>Pezizomycotina</taxon>
        <taxon>Sordariomycetes</taxon>
        <taxon>Sordariomycetidae</taxon>
        <taxon>Coniochaetales</taxon>
        <taxon>Coniochaetaceae</taxon>
        <taxon>Coniochaeta</taxon>
    </lineage>
</organism>
<dbReference type="Pfam" id="PF20684">
    <property type="entry name" value="Fung_rhodopsin"/>
    <property type="match status" value="1"/>
</dbReference>
<dbReference type="Proteomes" id="UP000275385">
    <property type="component" value="Unassembled WGS sequence"/>
</dbReference>
<feature type="transmembrane region" description="Helical" evidence="7">
    <location>
        <begin position="210"/>
        <end position="232"/>
    </location>
</feature>
<accession>A0A420YGA5</accession>
<evidence type="ECO:0000256" key="5">
    <source>
        <dbReference type="ARBA" id="ARBA00038359"/>
    </source>
</evidence>
<dbReference type="STRING" id="177199.A0A420YGA5"/>
<evidence type="ECO:0000256" key="6">
    <source>
        <dbReference type="SAM" id="MobiDB-lite"/>
    </source>
</evidence>
<dbReference type="GO" id="GO:0016020">
    <property type="term" value="C:membrane"/>
    <property type="evidence" value="ECO:0007669"/>
    <property type="project" value="UniProtKB-SubCell"/>
</dbReference>
<dbReference type="OrthoDB" id="5417844at2759"/>
<comment type="caution">
    <text evidence="9">The sequence shown here is derived from an EMBL/GenBank/DDBJ whole genome shotgun (WGS) entry which is preliminary data.</text>
</comment>
<feature type="domain" description="Rhodopsin" evidence="8">
    <location>
        <begin position="32"/>
        <end position="276"/>
    </location>
</feature>
<evidence type="ECO:0000313" key="10">
    <source>
        <dbReference type="Proteomes" id="UP000275385"/>
    </source>
</evidence>